<reference evidence="16" key="1">
    <citation type="submission" date="2020-05" db="EMBL/GenBank/DDBJ databases">
        <title>WGS assembly of Panicum virgatum.</title>
        <authorList>
            <person name="Lovell J.T."/>
            <person name="Jenkins J."/>
            <person name="Shu S."/>
            <person name="Juenger T.E."/>
            <person name="Schmutz J."/>
        </authorList>
    </citation>
    <scope>NUCLEOTIDE SEQUENCE</scope>
    <source>
        <strain evidence="16">AP13</strain>
    </source>
</reference>
<dbReference type="InterPro" id="IPR002401">
    <property type="entry name" value="Cyt_P450_E_grp-I"/>
</dbReference>
<dbReference type="SUPFAM" id="SSF48264">
    <property type="entry name" value="Cytochrome P450"/>
    <property type="match status" value="1"/>
</dbReference>
<dbReference type="GO" id="GO:0016020">
    <property type="term" value="C:membrane"/>
    <property type="evidence" value="ECO:0007669"/>
    <property type="project" value="UniProtKB-SubCell"/>
</dbReference>
<dbReference type="PRINTS" id="PR00385">
    <property type="entry name" value="P450"/>
</dbReference>
<feature type="transmembrane region" description="Helical" evidence="15">
    <location>
        <begin position="75"/>
        <end position="92"/>
    </location>
</feature>
<evidence type="ECO:0000256" key="7">
    <source>
        <dbReference type="ARBA" id="ARBA00022723"/>
    </source>
</evidence>
<evidence type="ECO:0000256" key="4">
    <source>
        <dbReference type="ARBA" id="ARBA00010617"/>
    </source>
</evidence>
<dbReference type="GO" id="GO:0005506">
    <property type="term" value="F:iron ion binding"/>
    <property type="evidence" value="ECO:0007669"/>
    <property type="project" value="InterPro"/>
</dbReference>
<protein>
    <recommendedName>
        <fullName evidence="18">Indole-2-monooxygenase</fullName>
    </recommendedName>
</protein>
<keyword evidence="7 13" id="KW-0479">Metal-binding</keyword>
<evidence type="ECO:0000256" key="8">
    <source>
        <dbReference type="ARBA" id="ARBA00022989"/>
    </source>
</evidence>
<dbReference type="PRINTS" id="PR00463">
    <property type="entry name" value="EP450I"/>
</dbReference>
<organism evidence="16 17">
    <name type="scientific">Panicum virgatum</name>
    <name type="common">Blackwell switchgrass</name>
    <dbReference type="NCBI Taxonomy" id="38727"/>
    <lineage>
        <taxon>Eukaryota</taxon>
        <taxon>Viridiplantae</taxon>
        <taxon>Streptophyta</taxon>
        <taxon>Embryophyta</taxon>
        <taxon>Tracheophyta</taxon>
        <taxon>Spermatophyta</taxon>
        <taxon>Magnoliopsida</taxon>
        <taxon>Liliopsida</taxon>
        <taxon>Poales</taxon>
        <taxon>Poaceae</taxon>
        <taxon>PACMAD clade</taxon>
        <taxon>Panicoideae</taxon>
        <taxon>Panicodae</taxon>
        <taxon>Paniceae</taxon>
        <taxon>Panicinae</taxon>
        <taxon>Panicum</taxon>
        <taxon>Panicum sect. Hiantes</taxon>
    </lineage>
</organism>
<comment type="cofactor">
    <cofactor evidence="1 13">
        <name>heme</name>
        <dbReference type="ChEBI" id="CHEBI:30413"/>
    </cofactor>
</comment>
<evidence type="ECO:0000256" key="13">
    <source>
        <dbReference type="PIRSR" id="PIRSR602401-1"/>
    </source>
</evidence>
<dbReference type="InterPro" id="IPR001128">
    <property type="entry name" value="Cyt_P450"/>
</dbReference>
<dbReference type="InterPro" id="IPR017972">
    <property type="entry name" value="Cyt_P450_CS"/>
</dbReference>
<feature type="transmembrane region" description="Helical" evidence="15">
    <location>
        <begin position="146"/>
        <end position="167"/>
    </location>
</feature>
<keyword evidence="10 13" id="KW-0408">Iron</keyword>
<name>A0A8T0QXA8_PANVG</name>
<comment type="caution">
    <text evidence="16">The sequence shown here is derived from an EMBL/GenBank/DDBJ whole genome shotgun (WGS) entry which is preliminary data.</text>
</comment>
<dbReference type="PANTHER" id="PTHR47955:SF14">
    <property type="entry name" value="OS01G0543600 PROTEIN"/>
    <property type="match status" value="1"/>
</dbReference>
<evidence type="ECO:0000256" key="5">
    <source>
        <dbReference type="ARBA" id="ARBA00022617"/>
    </source>
</evidence>
<evidence type="ECO:0000256" key="2">
    <source>
        <dbReference type="ARBA" id="ARBA00004370"/>
    </source>
</evidence>
<evidence type="ECO:0000256" key="6">
    <source>
        <dbReference type="ARBA" id="ARBA00022692"/>
    </source>
</evidence>
<dbReference type="OrthoDB" id="1470350at2759"/>
<sequence>MIMLCRRLPRHTASTEHPMPSSRRGLLLLLLAMVASLSTVVIRSRDSPFTTMEAYPPPIVALAALVGERLTAPRAWLLLLLPVPILVARYSFGAKRARKMRPQQADDRLPPSPPALPVLGHLHLVGSLPHVSLRNLARKHGHDLMLLRLGAMPVVIVSSPAAAQAVLRTHDHVFASRPHSLVAEIVLYGPSDVGFAPHGEYWRQARKLVTTHLLTVKKVQSLRHAREEEVSTVMAKIGEAAGAGAVVDVGDLLGSFTNDLACRGVMGKTSSRNEGLRKLFRQLVVDTSPLLGGFHVEEFFPFLARFGVLSRVVRAKSERLRRRWDELLDRLIDNHESKHEAMAAASDPKEEDDDFIHVLLSVRQEYGLTREHTKAILLDVFFGGIDTAATVLENTVIELMKEPRVMKKLQAEVRSIVPKGQEIVSEADLNGMAYLRAVIKESLRLRNVTPLLAPHFSMASCSVDGVVVPAGVRVLINVWAIGRDPRFWEDAEEFVPERFLNGGSAADVGFKGNDFQFLPFSAGRRQCPGMNFGIAAMEVMLANLVHRFDWEMPAGKETRDIDMSEEFGLVMHRKEKLLLVPKLRV</sequence>
<proteinExistence type="inferred from homology"/>
<dbReference type="FunFam" id="1.10.630.10:FF:000055">
    <property type="entry name" value="Cytochrome P450 71A26"/>
    <property type="match status" value="1"/>
</dbReference>
<keyword evidence="5 13" id="KW-0349">Heme</keyword>
<dbReference type="Pfam" id="PF00067">
    <property type="entry name" value="p450"/>
    <property type="match status" value="1"/>
</dbReference>
<evidence type="ECO:0000256" key="9">
    <source>
        <dbReference type="ARBA" id="ARBA00023002"/>
    </source>
</evidence>
<evidence type="ECO:0000256" key="10">
    <source>
        <dbReference type="ARBA" id="ARBA00023004"/>
    </source>
</evidence>
<dbReference type="EMBL" id="CM029048">
    <property type="protein sequence ID" value="KAG2577774.1"/>
    <property type="molecule type" value="Genomic_DNA"/>
</dbReference>
<comment type="pathway">
    <text evidence="3">Secondary metabolite biosynthesis.</text>
</comment>
<dbReference type="InterPro" id="IPR036396">
    <property type="entry name" value="Cyt_P450_sf"/>
</dbReference>
<dbReference type="PANTHER" id="PTHR47955">
    <property type="entry name" value="CYTOCHROME P450 FAMILY 71 PROTEIN"/>
    <property type="match status" value="1"/>
</dbReference>
<dbReference type="PROSITE" id="PS00086">
    <property type="entry name" value="CYTOCHROME_P450"/>
    <property type="match status" value="1"/>
</dbReference>
<evidence type="ECO:0000256" key="12">
    <source>
        <dbReference type="ARBA" id="ARBA00023136"/>
    </source>
</evidence>
<keyword evidence="17" id="KW-1185">Reference proteome</keyword>
<dbReference type="CDD" id="cd11072">
    <property type="entry name" value="CYP71-like"/>
    <property type="match status" value="1"/>
</dbReference>
<dbReference type="GO" id="GO:0004497">
    <property type="term" value="F:monooxygenase activity"/>
    <property type="evidence" value="ECO:0007669"/>
    <property type="project" value="UniProtKB-KW"/>
</dbReference>
<dbReference type="Proteomes" id="UP000823388">
    <property type="component" value="Chromosome 6N"/>
</dbReference>
<accession>A0A8T0QXA8</accession>
<dbReference type="Gene3D" id="1.10.630.10">
    <property type="entry name" value="Cytochrome P450"/>
    <property type="match status" value="1"/>
</dbReference>
<keyword evidence="8 15" id="KW-1133">Transmembrane helix</keyword>
<keyword evidence="12 15" id="KW-0472">Membrane</keyword>
<evidence type="ECO:0000256" key="15">
    <source>
        <dbReference type="SAM" id="Phobius"/>
    </source>
</evidence>
<feature type="binding site" description="axial binding residue" evidence="13">
    <location>
        <position position="527"/>
    </location>
    <ligand>
        <name>heme</name>
        <dbReference type="ChEBI" id="CHEBI:30413"/>
    </ligand>
    <ligandPart>
        <name>Fe</name>
        <dbReference type="ChEBI" id="CHEBI:18248"/>
    </ligandPart>
</feature>
<evidence type="ECO:0000313" key="17">
    <source>
        <dbReference type="Proteomes" id="UP000823388"/>
    </source>
</evidence>
<keyword evidence="6 15" id="KW-0812">Transmembrane</keyword>
<gene>
    <name evidence="16" type="ORF">PVAP13_6NG047800</name>
</gene>
<evidence type="ECO:0008006" key="18">
    <source>
        <dbReference type="Google" id="ProtNLM"/>
    </source>
</evidence>
<evidence type="ECO:0000256" key="11">
    <source>
        <dbReference type="ARBA" id="ARBA00023033"/>
    </source>
</evidence>
<dbReference type="GO" id="GO:0020037">
    <property type="term" value="F:heme binding"/>
    <property type="evidence" value="ECO:0007669"/>
    <property type="project" value="InterPro"/>
</dbReference>
<comment type="subcellular location">
    <subcellularLocation>
        <location evidence="2">Membrane</location>
    </subcellularLocation>
</comment>
<evidence type="ECO:0000256" key="14">
    <source>
        <dbReference type="RuleBase" id="RU000461"/>
    </source>
</evidence>
<dbReference type="GO" id="GO:0016705">
    <property type="term" value="F:oxidoreductase activity, acting on paired donors, with incorporation or reduction of molecular oxygen"/>
    <property type="evidence" value="ECO:0007669"/>
    <property type="project" value="InterPro"/>
</dbReference>
<evidence type="ECO:0000313" key="16">
    <source>
        <dbReference type="EMBL" id="KAG2577774.1"/>
    </source>
</evidence>
<evidence type="ECO:0000256" key="3">
    <source>
        <dbReference type="ARBA" id="ARBA00005179"/>
    </source>
</evidence>
<comment type="similarity">
    <text evidence="4 14">Belongs to the cytochrome P450 family.</text>
</comment>
<evidence type="ECO:0000256" key="1">
    <source>
        <dbReference type="ARBA" id="ARBA00001971"/>
    </source>
</evidence>
<dbReference type="AlphaFoldDB" id="A0A8T0QXA8"/>
<keyword evidence="9 14" id="KW-0560">Oxidoreductase</keyword>
<keyword evidence="11 14" id="KW-0503">Monooxygenase</keyword>